<feature type="domain" description="Hepatitis TT virus Orf2/Gyrovirus Vp2 N-terminal" evidence="2">
    <location>
        <begin position="11"/>
        <end position="55"/>
    </location>
</feature>
<gene>
    <name evidence="3" type="primary">ORF2</name>
</gene>
<name>Q8UYA1_9VIRU</name>
<organism evidence="3">
    <name type="scientific">Torque teno virus</name>
    <dbReference type="NCBI Taxonomy" id="68887"/>
    <lineage>
        <taxon>Viruses</taxon>
        <taxon>Monodnaviria</taxon>
        <taxon>Shotokuvirae</taxon>
        <taxon>Commensaviricota</taxon>
        <taxon>Cardeaviricetes</taxon>
        <taxon>Sanitavirales</taxon>
        <taxon>Anelloviridae</taxon>
    </lineage>
</organism>
<reference evidence="3" key="1">
    <citation type="journal article" date="2002" name="Arch. Virol.">
        <title>Analysis of the entire genomes of thirteen TT virus variants classifiable into the fourth and fifth genetic groups, isolated from viremic infants.</title>
        <authorList>
            <person name="Peng Y.H."/>
            <person name="Nishizawa T."/>
            <person name="Takahashi M."/>
            <person name="Ishikawa T."/>
            <person name="Yoshikawa A."/>
            <person name="Okamoto H."/>
        </authorList>
    </citation>
    <scope>NUCLEOTIDE SEQUENCE</scope>
</reference>
<evidence type="ECO:0000259" key="2">
    <source>
        <dbReference type="Pfam" id="PF02957"/>
    </source>
</evidence>
<dbReference type="InterPro" id="IPR004118">
    <property type="entry name" value="HEV_TT_vir_Orf2/Gyrovir_Vp2_N"/>
</dbReference>
<feature type="compositionally biased region" description="Low complexity" evidence="1">
    <location>
        <begin position="98"/>
        <end position="108"/>
    </location>
</feature>
<evidence type="ECO:0000313" key="3">
    <source>
        <dbReference type="EMBL" id="BAB79361.1"/>
    </source>
</evidence>
<dbReference type="PROSITE" id="PS51257">
    <property type="entry name" value="PROKAR_LIPOPROTEIN"/>
    <property type="match status" value="1"/>
</dbReference>
<evidence type="ECO:0000256" key="1">
    <source>
        <dbReference type="SAM" id="MobiDB-lite"/>
    </source>
</evidence>
<dbReference type="EMBL" id="AB064609">
    <property type="protein sequence ID" value="BAB79361.1"/>
    <property type="molecule type" value="Genomic_DNA"/>
</dbReference>
<accession>Q8UYA1</accession>
<feature type="compositionally biased region" description="Pro residues" evidence="1">
    <location>
        <begin position="49"/>
        <end position="58"/>
    </location>
</feature>
<protein>
    <submittedName>
        <fullName evidence="3">ORF2</fullName>
    </submittedName>
</protein>
<dbReference type="Pfam" id="PF02957">
    <property type="entry name" value="TT_ORF2-like"/>
    <property type="match status" value="1"/>
</dbReference>
<feature type="region of interest" description="Disordered" evidence="1">
    <location>
        <begin position="40"/>
        <end position="111"/>
    </location>
</feature>
<sequence length="126" mass="12975">MPWRPPAHNVQGRESQWFAACFHGHASFCGCGDFIGHINSLAPRFPNNQGPPHPPALNRPPAQGPESPGGSILPLPALPAPPDPPPRPGGGEDGGDAARGAAGAAEGAYGEEDLELLFAAAEEDDM</sequence>
<feature type="compositionally biased region" description="Pro residues" evidence="1">
    <location>
        <begin position="76"/>
        <end position="88"/>
    </location>
</feature>
<proteinExistence type="predicted"/>